<evidence type="ECO:0000313" key="4">
    <source>
        <dbReference type="Proteomes" id="UP000058446"/>
    </source>
</evidence>
<feature type="transmembrane region" description="Helical" evidence="1">
    <location>
        <begin position="104"/>
        <end position="125"/>
    </location>
</feature>
<gene>
    <name evidence="3" type="ORF">CLAC_00390</name>
</gene>
<dbReference type="Proteomes" id="UP000058446">
    <property type="component" value="Chromosome"/>
</dbReference>
<evidence type="ECO:0000259" key="2">
    <source>
        <dbReference type="Pfam" id="PF04982"/>
    </source>
</evidence>
<keyword evidence="1" id="KW-0472">Membrane</keyword>
<organism evidence="3 4">
    <name type="scientific">Corynebacterium lactis RW2-5</name>
    <dbReference type="NCBI Taxonomy" id="1408189"/>
    <lineage>
        <taxon>Bacteria</taxon>
        <taxon>Bacillati</taxon>
        <taxon>Actinomycetota</taxon>
        <taxon>Actinomycetes</taxon>
        <taxon>Mycobacteriales</taxon>
        <taxon>Corynebacteriaceae</taxon>
        <taxon>Corynebacterium</taxon>
    </lineage>
</organism>
<dbReference type="EMBL" id="CP006841">
    <property type="protein sequence ID" value="ALA66444.1"/>
    <property type="molecule type" value="Genomic_DNA"/>
</dbReference>
<sequence>MLAMSQSRSTKRPLIASGAPPRPPLRHIVAASVAVSLPLMTLALLSRTVSDLLFLPPIGAAMALIVGAPNLPLAQPRNVVIGHLIGCLTGVAILHLLGSTIIAAATAAGVAFALMLLARAAHSPATATAMVTVLMPHGPGIANDFRFIGFVFASSIMIVVLGILANQLRGLQYPEYWW</sequence>
<reference evidence="3 4" key="1">
    <citation type="submission" date="2013-10" db="EMBL/GenBank/DDBJ databases">
        <title>Complete genome sequence of Corynebacterium lactis DSM 45799(T), isolated from raw cow milk.</title>
        <authorList>
            <person name="Ruckert C."/>
            <person name="Albersmeier A."/>
            <person name="Lipski A."/>
            <person name="Kalinowski J."/>
        </authorList>
    </citation>
    <scope>NUCLEOTIDE SEQUENCE [LARGE SCALE GENOMIC DNA]</scope>
    <source>
        <strain evidence="3 4">RW2-5</strain>
    </source>
</reference>
<feature type="transmembrane region" description="Helical" evidence="1">
    <location>
        <begin position="145"/>
        <end position="165"/>
    </location>
</feature>
<name>A0A0K2GXC8_9CORY</name>
<keyword evidence="1" id="KW-1133">Transmembrane helix</keyword>
<feature type="transmembrane region" description="Helical" evidence="1">
    <location>
        <begin position="79"/>
        <end position="97"/>
    </location>
</feature>
<dbReference type="Pfam" id="PF04982">
    <property type="entry name" value="TM_HPP"/>
    <property type="match status" value="1"/>
</dbReference>
<evidence type="ECO:0000313" key="3">
    <source>
        <dbReference type="EMBL" id="ALA66444.1"/>
    </source>
</evidence>
<dbReference type="STRING" id="1408189.CLAC_00390"/>
<dbReference type="PANTHER" id="PTHR33741">
    <property type="entry name" value="TRANSMEMBRANE PROTEIN DDB_G0269096-RELATED"/>
    <property type="match status" value="1"/>
</dbReference>
<dbReference type="KEGG" id="clw:CLAC_00390"/>
<dbReference type="PATRIC" id="fig|1408189.4.peg.81"/>
<feature type="domain" description="HPP transmembrane region" evidence="2">
    <location>
        <begin position="20"/>
        <end position="174"/>
    </location>
</feature>
<accession>A0A0K2GXC8</accession>
<protein>
    <submittedName>
        <fullName evidence="3">HPP family protein+B94</fullName>
    </submittedName>
</protein>
<keyword evidence="4" id="KW-1185">Reference proteome</keyword>
<dbReference type="OrthoDB" id="9811720at2"/>
<evidence type="ECO:0000256" key="1">
    <source>
        <dbReference type="SAM" id="Phobius"/>
    </source>
</evidence>
<proteinExistence type="predicted"/>
<dbReference type="InterPro" id="IPR058581">
    <property type="entry name" value="TM_HPP"/>
</dbReference>
<feature type="transmembrane region" description="Helical" evidence="1">
    <location>
        <begin position="52"/>
        <end position="73"/>
    </location>
</feature>
<dbReference type="AlphaFoldDB" id="A0A0K2GXC8"/>
<feature type="transmembrane region" description="Helical" evidence="1">
    <location>
        <begin position="27"/>
        <end position="45"/>
    </location>
</feature>
<keyword evidence="1" id="KW-0812">Transmembrane</keyword>
<dbReference type="InterPro" id="IPR007065">
    <property type="entry name" value="HPP"/>
</dbReference>
<dbReference type="PANTHER" id="PTHR33741:SF5">
    <property type="entry name" value="TRANSMEMBRANE PROTEIN DDB_G0269096-RELATED"/>
    <property type="match status" value="1"/>
</dbReference>